<evidence type="ECO:0000256" key="1">
    <source>
        <dbReference type="SAM" id="MobiDB-lite"/>
    </source>
</evidence>
<reference evidence="2 3" key="1">
    <citation type="submission" date="2019-12" db="EMBL/GenBank/DDBJ databases">
        <authorList>
            <person name="Alioto T."/>
            <person name="Alioto T."/>
            <person name="Gomez Garrido J."/>
        </authorList>
    </citation>
    <scope>NUCLEOTIDE SEQUENCE [LARGE SCALE GENOMIC DNA]</scope>
</reference>
<dbReference type="Proteomes" id="UP000594638">
    <property type="component" value="Unassembled WGS sequence"/>
</dbReference>
<dbReference type="Gramene" id="OE9A113248T1">
    <property type="protein sequence ID" value="OE9A113248C1"/>
    <property type="gene ID" value="OE9A113248"/>
</dbReference>
<keyword evidence="3" id="KW-1185">Reference proteome</keyword>
<dbReference type="GO" id="GO:0005886">
    <property type="term" value="C:plasma membrane"/>
    <property type="evidence" value="ECO:0007669"/>
    <property type="project" value="InterPro"/>
</dbReference>
<sequence length="268" mass="29915">MIEKHEENLQRMNNQPQPIAAALPPSSSSSPSHEFSFISLHPPAPAKVLEKNKNPSSLAIDLSPADDIFFHGHLLPLHLVSHLPVSPRSSINSLDSFTLPIKELESIQSIYSTDSNIDHKVDAKGRSKSKSFSLFSLSKWRKEEKDDRERQKKKLKFDISQVLKRYARMVRPLLSFKRGNKFPRQSYSFSGNLRVRGKPELRGRRGEFSAPASMKASPTNSGRLVANGTLTPTAVSDSTMEELQSAIQAAIAHCKKSIAMDEKIKSLE</sequence>
<dbReference type="OrthoDB" id="907584at2759"/>
<accession>A0A8S0R1L3</accession>
<evidence type="ECO:0000313" key="3">
    <source>
        <dbReference type="Proteomes" id="UP000594638"/>
    </source>
</evidence>
<name>A0A8S0R1L3_OLEEU</name>
<evidence type="ECO:0000313" key="2">
    <source>
        <dbReference type="EMBL" id="CAA2972029.1"/>
    </source>
</evidence>
<dbReference type="EMBL" id="CACTIH010002035">
    <property type="protein sequence ID" value="CAA2972029.1"/>
    <property type="molecule type" value="Genomic_DNA"/>
</dbReference>
<dbReference type="InterPro" id="IPR039620">
    <property type="entry name" value="BKI1/MAKR1/3/4"/>
</dbReference>
<feature type="region of interest" description="Disordered" evidence="1">
    <location>
        <begin position="1"/>
        <end position="36"/>
    </location>
</feature>
<protein>
    <recommendedName>
        <fullName evidence="4">BRI1 kinase inhibitor 1</fullName>
    </recommendedName>
</protein>
<dbReference type="GO" id="GO:0019210">
    <property type="term" value="F:kinase inhibitor activity"/>
    <property type="evidence" value="ECO:0007669"/>
    <property type="project" value="InterPro"/>
</dbReference>
<dbReference type="PANTHER" id="PTHR33312">
    <property type="entry name" value="MEMBRANE-ASSOCIATED KINASE REGULATOR 4-RELATED"/>
    <property type="match status" value="1"/>
</dbReference>
<feature type="region of interest" description="Disordered" evidence="1">
    <location>
        <begin position="200"/>
        <end position="223"/>
    </location>
</feature>
<gene>
    <name evidence="2" type="ORF">OLEA9_A113248</name>
</gene>
<organism evidence="2 3">
    <name type="scientific">Olea europaea subsp. europaea</name>
    <dbReference type="NCBI Taxonomy" id="158383"/>
    <lineage>
        <taxon>Eukaryota</taxon>
        <taxon>Viridiplantae</taxon>
        <taxon>Streptophyta</taxon>
        <taxon>Embryophyta</taxon>
        <taxon>Tracheophyta</taxon>
        <taxon>Spermatophyta</taxon>
        <taxon>Magnoliopsida</taxon>
        <taxon>eudicotyledons</taxon>
        <taxon>Gunneridae</taxon>
        <taxon>Pentapetalae</taxon>
        <taxon>asterids</taxon>
        <taxon>lamiids</taxon>
        <taxon>Lamiales</taxon>
        <taxon>Oleaceae</taxon>
        <taxon>Oleeae</taxon>
        <taxon>Olea</taxon>
    </lineage>
</organism>
<evidence type="ECO:0008006" key="4">
    <source>
        <dbReference type="Google" id="ProtNLM"/>
    </source>
</evidence>
<comment type="caution">
    <text evidence="2">The sequence shown here is derived from an EMBL/GenBank/DDBJ whole genome shotgun (WGS) entry which is preliminary data.</text>
</comment>
<proteinExistence type="predicted"/>
<dbReference type="AlphaFoldDB" id="A0A8S0R1L3"/>
<dbReference type="PANTHER" id="PTHR33312:SF19">
    <property type="entry name" value="BRI1 KINASE INHIBITOR 1"/>
    <property type="match status" value="1"/>
</dbReference>